<name>A0A2N1PPG5_9BACT</name>
<dbReference type="Pfam" id="PF13531">
    <property type="entry name" value="SBP_bac_11"/>
    <property type="match status" value="1"/>
</dbReference>
<dbReference type="EMBL" id="PGXC01000007">
    <property type="protein sequence ID" value="PKK90229.1"/>
    <property type="molecule type" value="Genomic_DNA"/>
</dbReference>
<protein>
    <recommendedName>
        <fullName evidence="6">PBP domain-containing protein</fullName>
    </recommendedName>
</protein>
<dbReference type="GO" id="GO:0015689">
    <property type="term" value="P:molybdate ion transport"/>
    <property type="evidence" value="ECO:0007669"/>
    <property type="project" value="TreeGrafter"/>
</dbReference>
<accession>A0A2N1PPG5</accession>
<dbReference type="PANTHER" id="PTHR30632">
    <property type="entry name" value="MOLYBDATE-BINDING PERIPLASMIC PROTEIN"/>
    <property type="match status" value="1"/>
</dbReference>
<evidence type="ECO:0000256" key="3">
    <source>
        <dbReference type="SAM" id="SignalP"/>
    </source>
</evidence>
<gene>
    <name evidence="4" type="ORF">CVV64_10910</name>
</gene>
<organism evidence="4 5">
    <name type="scientific">Candidatus Wallbacteria bacterium HGW-Wallbacteria-1</name>
    <dbReference type="NCBI Taxonomy" id="2013854"/>
    <lineage>
        <taxon>Bacteria</taxon>
        <taxon>Candidatus Walliibacteriota</taxon>
    </lineage>
</organism>
<dbReference type="SUPFAM" id="SSF53850">
    <property type="entry name" value="Periplasmic binding protein-like II"/>
    <property type="match status" value="1"/>
</dbReference>
<feature type="signal peptide" evidence="3">
    <location>
        <begin position="1"/>
        <end position="36"/>
    </location>
</feature>
<proteinExistence type="inferred from homology"/>
<sequence>MFRNTPFVQFTLHNLLKTALLPVIAFALSASFMSIACTPDQFFALMDNLEKQEAAAEAARVEIFVEDSLLPAINAVAEEFRKIRPECQIILEPSSSKMAVRKIVDMGRVPDILITRGIYLIQTEGITPDYSPFFIQFARDRLVIAFTDASTGGSGITETAWPAMLSQKKARFGRVSRDSDPLGVYTDFMASLMTAMKLWPAEVSPEIWAKSFSRDQNRVDPLDLVRQLETGNMDYAFIYSSLAQSHRLKTLELPSPANLGVESLSWKEGRDGSVDLSVAGRRFRVPASPIYAVACVMSESAHPKSSAAFIRYLVGDGQKHLAAGNLIPYTIEGLVEQKTAQQSSQQPEQQAAAADSSSVKSRPELVDQK</sequence>
<evidence type="ECO:0000313" key="5">
    <source>
        <dbReference type="Proteomes" id="UP000233256"/>
    </source>
</evidence>
<keyword evidence="3" id="KW-0732">Signal</keyword>
<evidence type="ECO:0000313" key="4">
    <source>
        <dbReference type="EMBL" id="PKK90229.1"/>
    </source>
</evidence>
<evidence type="ECO:0000256" key="1">
    <source>
        <dbReference type="ARBA" id="ARBA00009438"/>
    </source>
</evidence>
<dbReference type="PANTHER" id="PTHR30632:SF16">
    <property type="entry name" value="MOLYBDATE_TUNGSTATE-BINDING PROTEIN WTPA"/>
    <property type="match status" value="1"/>
</dbReference>
<dbReference type="AlphaFoldDB" id="A0A2N1PPG5"/>
<reference evidence="4 5" key="1">
    <citation type="journal article" date="2017" name="ISME J.">
        <title>Potential for microbial H2 and metal transformations associated with novel bacteria and archaea in deep terrestrial subsurface sediments.</title>
        <authorList>
            <person name="Hernsdorf A.W."/>
            <person name="Amano Y."/>
            <person name="Miyakawa K."/>
            <person name="Ise K."/>
            <person name="Suzuki Y."/>
            <person name="Anantharaman K."/>
            <person name="Probst A."/>
            <person name="Burstein D."/>
            <person name="Thomas B.C."/>
            <person name="Banfield J.F."/>
        </authorList>
    </citation>
    <scope>NUCLEOTIDE SEQUENCE [LARGE SCALE GENOMIC DNA]</scope>
    <source>
        <strain evidence="4">HGW-Wallbacteria-1</strain>
    </source>
</reference>
<comment type="caution">
    <text evidence="4">The sequence shown here is derived from an EMBL/GenBank/DDBJ whole genome shotgun (WGS) entry which is preliminary data.</text>
</comment>
<comment type="similarity">
    <text evidence="1">Belongs to the bacterial solute-binding protein 1 family. WtpA subfamily.</text>
</comment>
<evidence type="ECO:0000256" key="2">
    <source>
        <dbReference type="SAM" id="MobiDB-lite"/>
    </source>
</evidence>
<feature type="chain" id="PRO_5014845621" description="PBP domain-containing protein" evidence="3">
    <location>
        <begin position="37"/>
        <end position="369"/>
    </location>
</feature>
<dbReference type="GO" id="GO:0030973">
    <property type="term" value="F:molybdate ion binding"/>
    <property type="evidence" value="ECO:0007669"/>
    <property type="project" value="TreeGrafter"/>
</dbReference>
<dbReference type="Proteomes" id="UP000233256">
    <property type="component" value="Unassembled WGS sequence"/>
</dbReference>
<feature type="compositionally biased region" description="Low complexity" evidence="2">
    <location>
        <begin position="340"/>
        <end position="358"/>
    </location>
</feature>
<evidence type="ECO:0008006" key="6">
    <source>
        <dbReference type="Google" id="ProtNLM"/>
    </source>
</evidence>
<dbReference type="Gene3D" id="3.40.190.10">
    <property type="entry name" value="Periplasmic binding protein-like II"/>
    <property type="match status" value="2"/>
</dbReference>
<feature type="region of interest" description="Disordered" evidence="2">
    <location>
        <begin position="337"/>
        <end position="369"/>
    </location>
</feature>
<dbReference type="InterPro" id="IPR050682">
    <property type="entry name" value="ModA/WtpA"/>
</dbReference>